<reference evidence="1" key="1">
    <citation type="submission" date="2023-11" db="EMBL/GenBank/DDBJ databases">
        <authorList>
            <person name="Poullet M."/>
        </authorList>
    </citation>
    <scope>NUCLEOTIDE SEQUENCE</scope>
    <source>
        <strain evidence="1">E1834</strain>
    </source>
</reference>
<evidence type="ECO:0000313" key="2">
    <source>
        <dbReference type="Proteomes" id="UP001497535"/>
    </source>
</evidence>
<keyword evidence="2" id="KW-1185">Reference proteome</keyword>
<sequence length="93" mass="10467">MIRIILLTTFLFTIFPVFLGTEDGLFTECVESLPCTADVQCFKGRCAGKYVAKCKCLCTHRKRCKSKIECGGMHNSCINGRCDCLQGTRDRDF</sequence>
<dbReference type="EMBL" id="CAVMJV010000081">
    <property type="protein sequence ID" value="CAK5090295.1"/>
    <property type="molecule type" value="Genomic_DNA"/>
</dbReference>
<protein>
    <submittedName>
        <fullName evidence="1">Uncharacterized protein</fullName>
    </submittedName>
</protein>
<comment type="caution">
    <text evidence="1">The sequence shown here is derived from an EMBL/GenBank/DDBJ whole genome shotgun (WGS) entry which is preliminary data.</text>
</comment>
<evidence type="ECO:0000313" key="1">
    <source>
        <dbReference type="EMBL" id="CAK5090295.1"/>
    </source>
</evidence>
<dbReference type="Proteomes" id="UP001497535">
    <property type="component" value="Unassembled WGS sequence"/>
</dbReference>
<proteinExistence type="predicted"/>
<gene>
    <name evidence="1" type="ORF">MENTE1834_LOCUS38074</name>
</gene>
<name>A0ACB1AJW0_MELEN</name>
<accession>A0ACB1AJW0</accession>
<organism evidence="1 2">
    <name type="scientific">Meloidogyne enterolobii</name>
    <name type="common">Root-knot nematode worm</name>
    <name type="synonym">Meloidogyne mayaguensis</name>
    <dbReference type="NCBI Taxonomy" id="390850"/>
    <lineage>
        <taxon>Eukaryota</taxon>
        <taxon>Metazoa</taxon>
        <taxon>Ecdysozoa</taxon>
        <taxon>Nematoda</taxon>
        <taxon>Chromadorea</taxon>
        <taxon>Rhabditida</taxon>
        <taxon>Tylenchina</taxon>
        <taxon>Tylenchomorpha</taxon>
        <taxon>Tylenchoidea</taxon>
        <taxon>Meloidogynidae</taxon>
        <taxon>Meloidogyninae</taxon>
        <taxon>Meloidogyne</taxon>
    </lineage>
</organism>